<protein>
    <submittedName>
        <fullName evidence="2">Uncharacterized protein</fullName>
    </submittedName>
</protein>
<gene>
    <name evidence="2" type="ORF">BFV95_4606</name>
</gene>
<feature type="region of interest" description="Disordered" evidence="1">
    <location>
        <begin position="30"/>
        <end position="50"/>
    </location>
</feature>
<dbReference type="AlphaFoldDB" id="A0AB36FRR6"/>
<evidence type="ECO:0000256" key="1">
    <source>
        <dbReference type="SAM" id="MobiDB-lite"/>
    </source>
</evidence>
<reference evidence="2 3" key="1">
    <citation type="submission" date="2016-09" db="EMBL/GenBank/DDBJ databases">
        <title>Draft Genome Sequence of four Alteromonas macleodii strains isolated from copper coupons and grown long-term at elevated copper levels.</title>
        <authorList>
            <person name="Cusick K."/>
            <person name="Dale J."/>
            <person name="Little B."/>
            <person name="Biffinger J."/>
        </authorList>
    </citation>
    <scope>NUCLEOTIDE SEQUENCE [LARGE SCALE GENOMIC DNA]</scope>
    <source>
        <strain evidence="2 3">KCP01</strain>
    </source>
</reference>
<organism evidence="2 3">
    <name type="scientific">Alteromonas macleodii</name>
    <name type="common">Pseudoalteromonas macleodii</name>
    <dbReference type="NCBI Taxonomy" id="28108"/>
    <lineage>
        <taxon>Bacteria</taxon>
        <taxon>Pseudomonadati</taxon>
        <taxon>Pseudomonadota</taxon>
        <taxon>Gammaproteobacteria</taxon>
        <taxon>Alteromonadales</taxon>
        <taxon>Alteromonadaceae</taxon>
        <taxon>Alteromonas/Salinimonas group</taxon>
        <taxon>Alteromonas</taxon>
    </lineage>
</organism>
<accession>A0AB36FRR6</accession>
<evidence type="ECO:0000313" key="2">
    <source>
        <dbReference type="EMBL" id="OES24847.1"/>
    </source>
</evidence>
<dbReference type="InterPro" id="IPR014118">
    <property type="entry name" value="T4SS_TraV"/>
</dbReference>
<keyword evidence="3" id="KW-1185">Reference proteome</keyword>
<dbReference type="Proteomes" id="UP000095392">
    <property type="component" value="Unassembled WGS sequence"/>
</dbReference>
<proteinExistence type="predicted"/>
<dbReference type="EMBL" id="MIPY01000058">
    <property type="protein sequence ID" value="OES24847.1"/>
    <property type="molecule type" value="Genomic_DNA"/>
</dbReference>
<comment type="caution">
    <text evidence="2">The sequence shown here is derived from an EMBL/GenBank/DDBJ whole genome shotgun (WGS) entry which is preliminary data.</text>
</comment>
<evidence type="ECO:0000313" key="3">
    <source>
        <dbReference type="Proteomes" id="UP000095392"/>
    </source>
</evidence>
<name>A0AB36FRR6_ALTMA</name>
<sequence length="136" mass="15725">MEDAYLEATTGVETGQPLIPVSKRDEYEEQQLAAANGDQTDDAQSVTPVPQNSYDRYIENYYDQLQRLVVAPKNPVMREPTQVRMLVLPYASHDQSVMYMARHIYWVHQKPQFILGDYMTKPAEILDNPMMQNRGE</sequence>
<dbReference type="Pfam" id="PF09676">
    <property type="entry name" value="TraV"/>
    <property type="match status" value="1"/>
</dbReference>